<comment type="caution">
    <text evidence="3">The sequence shown here is derived from an EMBL/GenBank/DDBJ whole genome shotgun (WGS) entry which is preliminary data.</text>
</comment>
<proteinExistence type="inferred from homology"/>
<gene>
    <name evidence="3" type="ORF">GIB67_005041</name>
</gene>
<dbReference type="SUPFAM" id="SSF54447">
    <property type="entry name" value="ssDNA-binding transcriptional regulator domain"/>
    <property type="match status" value="1"/>
</dbReference>
<keyword evidence="2" id="KW-0809">Transit peptide</keyword>
<keyword evidence="4" id="KW-1185">Reference proteome</keyword>
<evidence type="ECO:0000256" key="1">
    <source>
        <dbReference type="ARBA" id="ARBA00006061"/>
    </source>
</evidence>
<comment type="similarity">
    <text evidence="1">Belongs to the Whirly family.</text>
</comment>
<dbReference type="PANTHER" id="PTHR31745">
    <property type="entry name" value="SINGLE-STRANDED DNA-BINDING PROTEIN WHY2, MITOCHONDRIAL"/>
    <property type="match status" value="1"/>
</dbReference>
<evidence type="ECO:0000313" key="4">
    <source>
        <dbReference type="Proteomes" id="UP000541444"/>
    </source>
</evidence>
<evidence type="ECO:0000313" key="3">
    <source>
        <dbReference type="EMBL" id="KAF6168489.1"/>
    </source>
</evidence>
<dbReference type="GO" id="GO:0003697">
    <property type="term" value="F:single-stranded DNA binding"/>
    <property type="evidence" value="ECO:0007669"/>
    <property type="project" value="InterPro"/>
</dbReference>
<sequence length="180" mass="20113">MQLMSSQIHLQSPKCPSALLLQRQSLTTNTNPSSSSCISPKTKRPNFLLQCRRSEYFEPQHQKFTKPSDTGVSQRVFVGHSIYKGKAALTVEPKSPEFSPLESGSLKLFKEGCILLQFAPAVGIRQYDWNRKQNVFPILADNGIANQNLKIGEIGIMVLYQCMKIDRDLGCGSYDVLTDS</sequence>
<dbReference type="GO" id="GO:0006355">
    <property type="term" value="P:regulation of DNA-templated transcription"/>
    <property type="evidence" value="ECO:0007669"/>
    <property type="project" value="InterPro"/>
</dbReference>
<dbReference type="Pfam" id="PF08536">
    <property type="entry name" value="Whirly"/>
    <property type="match status" value="1"/>
</dbReference>
<dbReference type="OrthoDB" id="511009at2759"/>
<dbReference type="InterPro" id="IPR009044">
    <property type="entry name" value="ssDNA-bd_transcriptional_reg"/>
</dbReference>
<reference evidence="3 4" key="1">
    <citation type="journal article" date="2020" name="IScience">
        <title>Genome Sequencing of the Endangered Kingdonia uniflora (Circaeasteraceae, Ranunculales) Reveals Potential Mechanisms of Evolutionary Specialization.</title>
        <authorList>
            <person name="Sun Y."/>
            <person name="Deng T."/>
            <person name="Zhang A."/>
            <person name="Moore M.J."/>
            <person name="Landis J.B."/>
            <person name="Lin N."/>
            <person name="Zhang H."/>
            <person name="Zhang X."/>
            <person name="Huang J."/>
            <person name="Zhang X."/>
            <person name="Sun H."/>
            <person name="Wang H."/>
        </authorList>
    </citation>
    <scope>NUCLEOTIDE SEQUENCE [LARGE SCALE GENOMIC DNA]</scope>
    <source>
        <strain evidence="3">TB1705</strain>
        <tissue evidence="3">Leaf</tissue>
    </source>
</reference>
<name>A0A7J7NMR9_9MAGN</name>
<accession>A0A7J7NMR9</accession>
<protein>
    <submittedName>
        <fullName evidence="3">Uncharacterized protein</fullName>
    </submittedName>
</protein>
<dbReference type="InterPro" id="IPR013742">
    <property type="entry name" value="Whirly"/>
</dbReference>
<evidence type="ECO:0000256" key="2">
    <source>
        <dbReference type="ARBA" id="ARBA00022946"/>
    </source>
</evidence>
<dbReference type="AlphaFoldDB" id="A0A7J7NMR9"/>
<organism evidence="3 4">
    <name type="scientific">Kingdonia uniflora</name>
    <dbReference type="NCBI Taxonomy" id="39325"/>
    <lineage>
        <taxon>Eukaryota</taxon>
        <taxon>Viridiplantae</taxon>
        <taxon>Streptophyta</taxon>
        <taxon>Embryophyta</taxon>
        <taxon>Tracheophyta</taxon>
        <taxon>Spermatophyta</taxon>
        <taxon>Magnoliopsida</taxon>
        <taxon>Ranunculales</taxon>
        <taxon>Circaeasteraceae</taxon>
        <taxon>Kingdonia</taxon>
    </lineage>
</organism>
<dbReference type="Gene3D" id="2.30.31.10">
    <property type="entry name" value="Transcriptional Coactivator Pc4, Chain A"/>
    <property type="match status" value="1"/>
</dbReference>
<dbReference type="GO" id="GO:0006952">
    <property type="term" value="P:defense response"/>
    <property type="evidence" value="ECO:0007669"/>
    <property type="project" value="InterPro"/>
</dbReference>
<dbReference type="EMBL" id="JACGCM010000696">
    <property type="protein sequence ID" value="KAF6168489.1"/>
    <property type="molecule type" value="Genomic_DNA"/>
</dbReference>
<dbReference type="Proteomes" id="UP000541444">
    <property type="component" value="Unassembled WGS sequence"/>
</dbReference>
<dbReference type="PANTHER" id="PTHR31745:SF2">
    <property type="entry name" value="SINGLE-STRANDED DNA-BINDING PROTEIN WHY1, CHLOROPLASTIC"/>
    <property type="match status" value="1"/>
</dbReference>